<protein>
    <recommendedName>
        <fullName evidence="1">Glycosyltransferase 2-like domain-containing protein</fullName>
    </recommendedName>
</protein>
<name>A0A1F7H093_9BACT</name>
<dbReference type="InterPro" id="IPR001173">
    <property type="entry name" value="Glyco_trans_2-like"/>
</dbReference>
<gene>
    <name evidence="2" type="ORF">A3C25_05815</name>
</gene>
<dbReference type="PANTHER" id="PTHR43179:SF7">
    <property type="entry name" value="RHAMNOSYLTRANSFERASE WBBL"/>
    <property type="match status" value="1"/>
</dbReference>
<dbReference type="CDD" id="cd04186">
    <property type="entry name" value="GT_2_like_c"/>
    <property type="match status" value="1"/>
</dbReference>
<comment type="caution">
    <text evidence="2">The sequence shown here is derived from an EMBL/GenBank/DDBJ whole genome shotgun (WGS) entry which is preliminary data.</text>
</comment>
<dbReference type="PANTHER" id="PTHR43179">
    <property type="entry name" value="RHAMNOSYLTRANSFERASE WBBL"/>
    <property type="match status" value="1"/>
</dbReference>
<proteinExistence type="predicted"/>
<feature type="domain" description="Glycosyltransferase 2-like" evidence="1">
    <location>
        <begin position="308"/>
        <end position="357"/>
    </location>
</feature>
<sequence length="531" mass="60509">MKKTVSIIIVHWNTPKSLKSQLKILSQSKNFQIIVIDNASKESIGWVKKDFPSVELIVNKLNRGYAFACNQGVIKSEGRLLLFFNPDVEIEPDQLNEMIEYAEENHLDACSVKTTNSYQKPLPSWLSLLIEFTPMNRFIGVNIFSIKTLFGGCLLIKSEVLKSIGGWDERFFLWFEDSDLTLRLLKNNYKIGWINLAIKHSGGESFKKLDQQFKRDVFFHSMDVYAKKHFSFFGNIIVSLIKRKYTQRKLLPSLFDGISITVPNTKVELLSNFFENNKQVVSKSPYTSGVQWVVVTSSIVNSDIWDWRSRYPEVSFIPIEKNNGFASTVNIGFRVSTGKWVGTVNDDIILSRNSLNDILICTNQSVGSINPIILNREGSVESIGVKVLSKGKAEPIKVVKTEDDRILVNQPNRCLIVDATNAAAVVYFKEALNKIGLFDEKFGSYLEDIDLSIRLKRGGYKNVVSLKSKVIHIGQSSSKDLGLKKQFYDFRNWIYVIFKNWSLADIVFNFPSIFIERLRNISGLIKKCISL</sequence>
<evidence type="ECO:0000313" key="2">
    <source>
        <dbReference type="EMBL" id="OGK24216.1"/>
    </source>
</evidence>
<feature type="domain" description="Glycosyltransferase 2-like" evidence="1">
    <location>
        <begin position="6"/>
        <end position="163"/>
    </location>
</feature>
<accession>A0A1F7H093</accession>
<dbReference type="Pfam" id="PF00535">
    <property type="entry name" value="Glycos_transf_2"/>
    <property type="match status" value="2"/>
</dbReference>
<dbReference type="GO" id="GO:0016757">
    <property type="term" value="F:glycosyltransferase activity"/>
    <property type="evidence" value="ECO:0007669"/>
    <property type="project" value="UniProtKB-KW"/>
</dbReference>
<dbReference type="InterPro" id="IPR029044">
    <property type="entry name" value="Nucleotide-diphossugar_trans"/>
</dbReference>
<dbReference type="AlphaFoldDB" id="A0A1F7H093"/>
<evidence type="ECO:0000259" key="1">
    <source>
        <dbReference type="Pfam" id="PF00535"/>
    </source>
</evidence>
<organism evidence="2 3">
    <name type="scientific">Candidatus Roizmanbacteria bacterium RIFCSPHIGHO2_02_FULL_38_11</name>
    <dbReference type="NCBI Taxonomy" id="1802039"/>
    <lineage>
        <taxon>Bacteria</taxon>
        <taxon>Candidatus Roizmaniibacteriota</taxon>
    </lineage>
</organism>
<evidence type="ECO:0000313" key="3">
    <source>
        <dbReference type="Proteomes" id="UP000177913"/>
    </source>
</evidence>
<dbReference type="Gene3D" id="3.90.550.10">
    <property type="entry name" value="Spore Coat Polysaccharide Biosynthesis Protein SpsA, Chain A"/>
    <property type="match status" value="2"/>
</dbReference>
<dbReference type="SUPFAM" id="SSF53448">
    <property type="entry name" value="Nucleotide-diphospho-sugar transferases"/>
    <property type="match status" value="2"/>
</dbReference>
<dbReference type="EMBL" id="MFZO01000037">
    <property type="protein sequence ID" value="OGK24216.1"/>
    <property type="molecule type" value="Genomic_DNA"/>
</dbReference>
<dbReference type="Proteomes" id="UP000177913">
    <property type="component" value="Unassembled WGS sequence"/>
</dbReference>
<reference evidence="2 3" key="1">
    <citation type="journal article" date="2016" name="Nat. Commun.">
        <title>Thousands of microbial genomes shed light on interconnected biogeochemical processes in an aquifer system.</title>
        <authorList>
            <person name="Anantharaman K."/>
            <person name="Brown C.T."/>
            <person name="Hug L.A."/>
            <person name="Sharon I."/>
            <person name="Castelle C.J."/>
            <person name="Probst A.J."/>
            <person name="Thomas B.C."/>
            <person name="Singh A."/>
            <person name="Wilkins M.J."/>
            <person name="Karaoz U."/>
            <person name="Brodie E.L."/>
            <person name="Williams K.H."/>
            <person name="Hubbard S.S."/>
            <person name="Banfield J.F."/>
        </authorList>
    </citation>
    <scope>NUCLEOTIDE SEQUENCE [LARGE SCALE GENOMIC DNA]</scope>
</reference>